<accession>A0A423SI46</accession>
<gene>
    <name evidence="2" type="ORF">C7M84_018196</name>
</gene>
<evidence type="ECO:0000313" key="2">
    <source>
        <dbReference type="EMBL" id="ROT63907.1"/>
    </source>
</evidence>
<reference evidence="2 3" key="2">
    <citation type="submission" date="2019-01" db="EMBL/GenBank/DDBJ databases">
        <title>The decoding of complex shrimp genome reveals the adaptation for benthos swimmer, frequently molting mechanism and breeding impact on genome.</title>
        <authorList>
            <person name="Sun Y."/>
            <person name="Gao Y."/>
            <person name="Yu Y."/>
        </authorList>
    </citation>
    <scope>NUCLEOTIDE SEQUENCE [LARGE SCALE GENOMIC DNA]</scope>
    <source>
        <tissue evidence="2">Muscle</tissue>
    </source>
</reference>
<sequence>MLFSPPALTEAPSASLRRNPRRRVRRAASGHALPLPLRAKQILVFRKIDAVHWLLRSSRAAVSLLPFLFNSSHSVESLRRCRRPALLSLLLSYNSSTLPCARRRPPVPPSAAFATGFPRTTPCPSPSHPTQESTRPQEPRALSAAALLKTKGLSSAHARAPGTEGERMAPDTGSYKQTTGGVALRSEGRHLATRTVPTYHRLACHSLAPRQYDMILQPGRTSVEQPISMKRRIEDIRRSSPEGEIRWAYPSARVLPCDQSARSLRGSRRRSPAHLTSPAQTRSANPAVSRWRSLCPRAIALKTIARGSKADQLVAVCRSLGGDLVGSGRGQRHPSSGLAPTQRYGWQRLQATCGTGRRRRCYFHFYDFPKKGHLPLKYSCIMQEDPRDQFDRDIAQARSLCSAFAGASPGGLE</sequence>
<keyword evidence="3" id="KW-1185">Reference proteome</keyword>
<feature type="region of interest" description="Disordered" evidence="1">
    <location>
        <begin position="118"/>
        <end position="139"/>
    </location>
</feature>
<dbReference type="AlphaFoldDB" id="A0A423SI46"/>
<reference evidence="2 3" key="1">
    <citation type="submission" date="2018-04" db="EMBL/GenBank/DDBJ databases">
        <authorList>
            <person name="Zhang X."/>
            <person name="Yuan J."/>
            <person name="Li F."/>
            <person name="Xiang J."/>
        </authorList>
    </citation>
    <scope>NUCLEOTIDE SEQUENCE [LARGE SCALE GENOMIC DNA]</scope>
    <source>
        <tissue evidence="2">Muscle</tissue>
    </source>
</reference>
<feature type="region of interest" description="Disordered" evidence="1">
    <location>
        <begin position="262"/>
        <end position="288"/>
    </location>
</feature>
<feature type="region of interest" description="Disordered" evidence="1">
    <location>
        <begin position="152"/>
        <end position="175"/>
    </location>
</feature>
<dbReference type="EMBL" id="QCYY01003359">
    <property type="protein sequence ID" value="ROT63907.1"/>
    <property type="molecule type" value="Genomic_DNA"/>
</dbReference>
<evidence type="ECO:0000256" key="1">
    <source>
        <dbReference type="SAM" id="MobiDB-lite"/>
    </source>
</evidence>
<dbReference type="Proteomes" id="UP000283509">
    <property type="component" value="Unassembled WGS sequence"/>
</dbReference>
<comment type="caution">
    <text evidence="2">The sequence shown here is derived from an EMBL/GenBank/DDBJ whole genome shotgun (WGS) entry which is preliminary data.</text>
</comment>
<evidence type="ECO:0000313" key="3">
    <source>
        <dbReference type="Proteomes" id="UP000283509"/>
    </source>
</evidence>
<protein>
    <submittedName>
        <fullName evidence="2">Uncharacterized protein</fullName>
    </submittedName>
</protein>
<feature type="region of interest" description="Disordered" evidence="1">
    <location>
        <begin position="1"/>
        <end position="23"/>
    </location>
</feature>
<proteinExistence type="predicted"/>
<feature type="compositionally biased region" description="Polar residues" evidence="1">
    <location>
        <begin position="277"/>
        <end position="286"/>
    </location>
</feature>
<name>A0A423SI46_PENVA</name>
<organism evidence="2 3">
    <name type="scientific">Penaeus vannamei</name>
    <name type="common">Whiteleg shrimp</name>
    <name type="synonym">Litopenaeus vannamei</name>
    <dbReference type="NCBI Taxonomy" id="6689"/>
    <lineage>
        <taxon>Eukaryota</taxon>
        <taxon>Metazoa</taxon>
        <taxon>Ecdysozoa</taxon>
        <taxon>Arthropoda</taxon>
        <taxon>Crustacea</taxon>
        <taxon>Multicrustacea</taxon>
        <taxon>Malacostraca</taxon>
        <taxon>Eumalacostraca</taxon>
        <taxon>Eucarida</taxon>
        <taxon>Decapoda</taxon>
        <taxon>Dendrobranchiata</taxon>
        <taxon>Penaeoidea</taxon>
        <taxon>Penaeidae</taxon>
        <taxon>Penaeus</taxon>
    </lineage>
</organism>